<name>A0A1E3V3S9_9HYPH</name>
<feature type="transmembrane region" description="Helical" evidence="1">
    <location>
        <begin position="103"/>
        <end position="120"/>
    </location>
</feature>
<feature type="transmembrane region" description="Helical" evidence="1">
    <location>
        <begin position="42"/>
        <end position="60"/>
    </location>
</feature>
<protein>
    <recommendedName>
        <fullName evidence="2">DUF1468 domain-containing protein</fullName>
    </recommendedName>
</protein>
<keyword evidence="4" id="KW-1185">Reference proteome</keyword>
<evidence type="ECO:0000259" key="2">
    <source>
        <dbReference type="Pfam" id="PF07331"/>
    </source>
</evidence>
<feature type="transmembrane region" description="Helical" evidence="1">
    <location>
        <begin position="127"/>
        <end position="146"/>
    </location>
</feature>
<comment type="caution">
    <text evidence="3">The sequence shown here is derived from an EMBL/GenBank/DDBJ whole genome shotgun (WGS) entry which is preliminary data.</text>
</comment>
<keyword evidence="1" id="KW-1133">Transmembrane helix</keyword>
<feature type="domain" description="DUF1468" evidence="2">
    <location>
        <begin position="15"/>
        <end position="151"/>
    </location>
</feature>
<evidence type="ECO:0000313" key="4">
    <source>
        <dbReference type="Proteomes" id="UP000094342"/>
    </source>
</evidence>
<dbReference type="Pfam" id="PF07331">
    <property type="entry name" value="TctB"/>
    <property type="match status" value="1"/>
</dbReference>
<evidence type="ECO:0000256" key="1">
    <source>
        <dbReference type="SAM" id="Phobius"/>
    </source>
</evidence>
<dbReference type="STRING" id="1752398.A8M32_25260"/>
<dbReference type="EMBL" id="LYBW01000065">
    <property type="protein sequence ID" value="ODR88324.1"/>
    <property type="molecule type" value="Genomic_DNA"/>
</dbReference>
<organism evidence="3 4">
    <name type="scientific">Sinorhizobium alkalisoli</name>
    <dbReference type="NCBI Taxonomy" id="1752398"/>
    <lineage>
        <taxon>Bacteria</taxon>
        <taxon>Pseudomonadati</taxon>
        <taxon>Pseudomonadota</taxon>
        <taxon>Alphaproteobacteria</taxon>
        <taxon>Hyphomicrobiales</taxon>
        <taxon>Rhizobiaceae</taxon>
        <taxon>Sinorhizobium/Ensifer group</taxon>
        <taxon>Sinorhizobium</taxon>
    </lineage>
</organism>
<evidence type="ECO:0000313" key="3">
    <source>
        <dbReference type="EMBL" id="ODR88324.1"/>
    </source>
</evidence>
<dbReference type="InterPro" id="IPR009936">
    <property type="entry name" value="DUF1468"/>
</dbReference>
<feature type="transmembrane region" description="Helical" evidence="1">
    <location>
        <begin position="80"/>
        <end position="97"/>
    </location>
</feature>
<keyword evidence="1" id="KW-0472">Membrane</keyword>
<proteinExistence type="predicted"/>
<reference evidence="4" key="1">
    <citation type="submission" date="2016-05" db="EMBL/GenBank/DDBJ databases">
        <authorList>
            <person name="Li Y."/>
        </authorList>
    </citation>
    <scope>NUCLEOTIDE SEQUENCE [LARGE SCALE GENOMIC DNA]</scope>
    <source>
        <strain evidence="4">YIC4027</strain>
    </source>
</reference>
<sequence length="172" mass="18729">MQAHTNRRPGEIAFNAALFGFSLFMFWQAYQISGFSALSSAGAFPMAMSAIMLIASAVVLFRSLRLTSPGGGWSGFRSEVLPPAVMVFSLFILAYSITLKSLGFLLASFLFLLVSIWYLERGRIGRTLLLTVASITGVYVIFRVVFQVVLPEGIIPERAILAALGDFFAGSK</sequence>
<dbReference type="AlphaFoldDB" id="A0A1E3V3S9"/>
<feature type="transmembrane region" description="Helical" evidence="1">
    <location>
        <begin position="12"/>
        <end position="30"/>
    </location>
</feature>
<dbReference type="RefSeq" id="WP_069461180.1">
    <property type="nucleotide sequence ID" value="NZ_LYBW01000065.1"/>
</dbReference>
<dbReference type="Proteomes" id="UP000094342">
    <property type="component" value="Unassembled WGS sequence"/>
</dbReference>
<gene>
    <name evidence="3" type="ORF">A8M32_25260</name>
</gene>
<keyword evidence="1" id="KW-0812">Transmembrane</keyword>
<accession>A0A1E3V3S9</accession>